<dbReference type="WBParaSite" id="nRc.2.0.1.t23512-RA">
    <property type="protein sequence ID" value="nRc.2.0.1.t23512-RA"/>
    <property type="gene ID" value="nRc.2.0.1.g23512"/>
</dbReference>
<proteinExistence type="predicted"/>
<feature type="coiled-coil region" evidence="1">
    <location>
        <begin position="217"/>
        <end position="251"/>
    </location>
</feature>
<protein>
    <submittedName>
        <fullName evidence="4">Uncharacterized protein</fullName>
    </submittedName>
</protein>
<name>A0A915JBH8_ROMCU</name>
<organism evidence="3 4">
    <name type="scientific">Romanomermis culicivorax</name>
    <name type="common">Nematode worm</name>
    <dbReference type="NCBI Taxonomy" id="13658"/>
    <lineage>
        <taxon>Eukaryota</taxon>
        <taxon>Metazoa</taxon>
        <taxon>Ecdysozoa</taxon>
        <taxon>Nematoda</taxon>
        <taxon>Enoplea</taxon>
        <taxon>Dorylaimia</taxon>
        <taxon>Mermithida</taxon>
        <taxon>Mermithoidea</taxon>
        <taxon>Mermithidae</taxon>
        <taxon>Romanomermis</taxon>
    </lineage>
</organism>
<keyword evidence="3" id="KW-1185">Reference proteome</keyword>
<dbReference type="Proteomes" id="UP000887565">
    <property type="component" value="Unplaced"/>
</dbReference>
<keyword evidence="1" id="KW-0175">Coiled coil</keyword>
<feature type="coiled-coil region" evidence="1">
    <location>
        <begin position="139"/>
        <end position="180"/>
    </location>
</feature>
<evidence type="ECO:0000313" key="3">
    <source>
        <dbReference type="Proteomes" id="UP000887565"/>
    </source>
</evidence>
<dbReference type="AlphaFoldDB" id="A0A915JBH8"/>
<accession>A0A915JBH8</accession>
<reference evidence="4" key="1">
    <citation type="submission" date="2022-11" db="UniProtKB">
        <authorList>
            <consortium name="WormBaseParasite"/>
        </authorList>
    </citation>
    <scope>IDENTIFICATION</scope>
</reference>
<feature type="coiled-coil region" evidence="1">
    <location>
        <begin position="55"/>
        <end position="103"/>
    </location>
</feature>
<evidence type="ECO:0000256" key="2">
    <source>
        <dbReference type="SAM" id="MobiDB-lite"/>
    </source>
</evidence>
<evidence type="ECO:0000256" key="1">
    <source>
        <dbReference type="SAM" id="Coils"/>
    </source>
</evidence>
<evidence type="ECO:0000313" key="4">
    <source>
        <dbReference type="WBParaSite" id="nRc.2.0.1.t23512-RA"/>
    </source>
</evidence>
<sequence>MISVTLSKLLRAIECTITHVTTIVSVTLTAPSPITPRLIDTVLQAMDEDKVKQFIRNAEQQNKILIREKAHLQDLIETLGKSNDDLQHRVVDLEDMLKRLIQKNREILSMVPGTPISDIDQSNIDKMTELFSQINQHTLREFFKRIADLENKLNKSNQEKLAVEAKINELNRQFEDEIAKMRSTFDEKLKDLDNRKADKADLDKLRTDFMNDMENSRYKYLDELKNKIDQLERLERLINDQVRRTDELERDYRELGSRLKEDINDLRNAISERLSVSRDAAKAINDLNYKIKSLKSEMDEIKKYIDRSKPQNTTNNYNNIYNDHRDLHNDLVNTLKKLIQTFQQNQPQLRTPPEKFDEKLWQQLIEKLNDAKAAGQSYTYNHKMLHQNYNVDNSVSNVQKNLYQFFYLTGEKTRNPKDRPLMDPSTLALTDSASPEVINVEGFLDGAGSVPSLAGVEYWVFILAWGRFHQKDPGASGDSLPSQLLLHFLHISSNFGPNDKDTTTKTTHKTVNEHNPSDRLKEKKNHLDFHLGIISGSKLNVVVLKPLLFGENSPPSRTSSMAFLMGGGRGKNALIRRRDDHQFLESRKQSLKPAFLLLFFDA</sequence>
<feature type="region of interest" description="Disordered" evidence="2">
    <location>
        <begin position="497"/>
        <end position="518"/>
    </location>
</feature>